<dbReference type="Pfam" id="PF00891">
    <property type="entry name" value="Methyltransf_2"/>
    <property type="match status" value="1"/>
</dbReference>
<evidence type="ECO:0000313" key="5">
    <source>
        <dbReference type="EMBL" id="ROV90356.1"/>
    </source>
</evidence>
<protein>
    <recommendedName>
        <fullName evidence="4">O-methyltransferase C-terminal domain-containing protein</fullName>
    </recommendedName>
</protein>
<dbReference type="InterPro" id="IPR029063">
    <property type="entry name" value="SAM-dependent_MTases_sf"/>
</dbReference>
<reference evidence="5 6" key="1">
    <citation type="submission" date="2015-09" db="EMBL/GenBank/DDBJ databases">
        <title>Host preference determinants of Valsa canker pathogens revealed by comparative genomics.</title>
        <authorList>
            <person name="Yin Z."/>
            <person name="Huang L."/>
        </authorList>
    </citation>
    <scope>NUCLEOTIDE SEQUENCE [LARGE SCALE GENOMIC DNA]</scope>
    <source>
        <strain evidence="5 6">03-1</strain>
    </source>
</reference>
<evidence type="ECO:0000259" key="4">
    <source>
        <dbReference type="Pfam" id="PF00891"/>
    </source>
</evidence>
<proteinExistence type="predicted"/>
<keyword evidence="1" id="KW-0489">Methyltransferase</keyword>
<name>A0A423VHC4_9PEZI</name>
<dbReference type="STRING" id="356882.A0A423VHC4"/>
<sequence length="407" mass="46311">MAATTRHETLKEVEAITKQLNAAVTEFVSNNDNASDDWDKAQRRTVIDAAQRILDTIRRPDDRWMHMAQVTAFYTAAQMFYEWEVFEIIPIEGSISYQDLAARTNTEEALLRRTGGVLVAQGLLKQTGVDAISHTQRSLDYRRENATSHVFNMGWTNGVVAYARFSEYFKKYGRKEPQTVNHVPITFAYGRPELGFYEMMEQDPKWMNSFLKGMAHVSSEMPISGIYDFSWLVTEAEKDPNSDRAVLVDVGGGKGQAIAAIRREFPGLPIHRCVLEDLHETLEAGKALHEPELAQVQRVAVDFHRAHVYWVRRCFHNYPDEVCKNMLRILADAMTQDSKILVQEDILDNPPNQMAAFMDFMMIGFGGKQRTLENWSRLFESVGLHISSVSTGNGPWKTLAVIEVVKK</sequence>
<dbReference type="Gene3D" id="3.40.50.150">
    <property type="entry name" value="Vaccinia Virus protein VP39"/>
    <property type="match status" value="1"/>
</dbReference>
<dbReference type="InterPro" id="IPR016461">
    <property type="entry name" value="COMT-like"/>
</dbReference>
<dbReference type="GO" id="GO:0032259">
    <property type="term" value="P:methylation"/>
    <property type="evidence" value="ECO:0007669"/>
    <property type="project" value="UniProtKB-KW"/>
</dbReference>
<dbReference type="InterPro" id="IPR036388">
    <property type="entry name" value="WH-like_DNA-bd_sf"/>
</dbReference>
<keyword evidence="6" id="KW-1185">Reference proteome</keyword>
<dbReference type="GO" id="GO:0008171">
    <property type="term" value="F:O-methyltransferase activity"/>
    <property type="evidence" value="ECO:0007669"/>
    <property type="project" value="InterPro"/>
</dbReference>
<dbReference type="OrthoDB" id="1535081at2759"/>
<dbReference type="InterPro" id="IPR036390">
    <property type="entry name" value="WH_DNA-bd_sf"/>
</dbReference>
<keyword evidence="3" id="KW-0949">S-adenosyl-L-methionine</keyword>
<dbReference type="PANTHER" id="PTHR43712:SF5">
    <property type="entry name" value="O-METHYLTRANSFERASE ASQN-RELATED"/>
    <property type="match status" value="1"/>
</dbReference>
<evidence type="ECO:0000256" key="3">
    <source>
        <dbReference type="ARBA" id="ARBA00022691"/>
    </source>
</evidence>
<dbReference type="Gene3D" id="1.10.10.10">
    <property type="entry name" value="Winged helix-like DNA-binding domain superfamily/Winged helix DNA-binding domain"/>
    <property type="match status" value="1"/>
</dbReference>
<dbReference type="Proteomes" id="UP000283895">
    <property type="component" value="Unassembled WGS sequence"/>
</dbReference>
<dbReference type="SUPFAM" id="SSF53335">
    <property type="entry name" value="S-adenosyl-L-methionine-dependent methyltransferases"/>
    <property type="match status" value="1"/>
</dbReference>
<evidence type="ECO:0000256" key="1">
    <source>
        <dbReference type="ARBA" id="ARBA00022603"/>
    </source>
</evidence>
<dbReference type="AlphaFoldDB" id="A0A423VHC4"/>
<dbReference type="PROSITE" id="PS51683">
    <property type="entry name" value="SAM_OMT_II"/>
    <property type="match status" value="1"/>
</dbReference>
<keyword evidence="2" id="KW-0808">Transferase</keyword>
<dbReference type="EMBL" id="LKEA01000063">
    <property type="protein sequence ID" value="ROV90356.1"/>
    <property type="molecule type" value="Genomic_DNA"/>
</dbReference>
<evidence type="ECO:0000313" key="6">
    <source>
        <dbReference type="Proteomes" id="UP000283895"/>
    </source>
</evidence>
<dbReference type="SUPFAM" id="SSF46785">
    <property type="entry name" value="Winged helix' DNA-binding domain"/>
    <property type="match status" value="1"/>
</dbReference>
<organism evidence="5 6">
    <name type="scientific">Cytospora schulzeri</name>
    <dbReference type="NCBI Taxonomy" id="448051"/>
    <lineage>
        <taxon>Eukaryota</taxon>
        <taxon>Fungi</taxon>
        <taxon>Dikarya</taxon>
        <taxon>Ascomycota</taxon>
        <taxon>Pezizomycotina</taxon>
        <taxon>Sordariomycetes</taxon>
        <taxon>Sordariomycetidae</taxon>
        <taxon>Diaporthales</taxon>
        <taxon>Cytosporaceae</taxon>
        <taxon>Cytospora</taxon>
    </lineage>
</organism>
<evidence type="ECO:0000256" key="2">
    <source>
        <dbReference type="ARBA" id="ARBA00022679"/>
    </source>
</evidence>
<dbReference type="PANTHER" id="PTHR43712">
    <property type="entry name" value="PUTATIVE (AFU_ORTHOLOGUE AFUA_4G14580)-RELATED"/>
    <property type="match status" value="1"/>
</dbReference>
<dbReference type="InterPro" id="IPR001077">
    <property type="entry name" value="COMT_C"/>
</dbReference>
<gene>
    <name evidence="5" type="ORF">VMCG_09732</name>
</gene>
<accession>A0A423VHC4</accession>
<feature type="domain" description="O-methyltransferase C-terminal" evidence="4">
    <location>
        <begin position="185"/>
        <end position="383"/>
    </location>
</feature>
<comment type="caution">
    <text evidence="5">The sequence shown here is derived from an EMBL/GenBank/DDBJ whole genome shotgun (WGS) entry which is preliminary data.</text>
</comment>